<dbReference type="InParanoid" id="G4Z2U0"/>
<dbReference type="GeneID" id="20640119"/>
<evidence type="ECO:0008006" key="3">
    <source>
        <dbReference type="Google" id="ProtNLM"/>
    </source>
</evidence>
<proteinExistence type="predicted"/>
<dbReference type="SUPFAM" id="SSF56672">
    <property type="entry name" value="DNA/RNA polymerases"/>
    <property type="match status" value="1"/>
</dbReference>
<evidence type="ECO:0000313" key="1">
    <source>
        <dbReference type="EMBL" id="EGZ22214.1"/>
    </source>
</evidence>
<dbReference type="InterPro" id="IPR043502">
    <property type="entry name" value="DNA/RNA_pol_sf"/>
</dbReference>
<dbReference type="Proteomes" id="UP000002640">
    <property type="component" value="Unassembled WGS sequence"/>
</dbReference>
<sequence>MPQLEVSITHVIGATEFFSCDWFKGYWQLPLDPESQEYFTFMTHSGMYTPTRVPIIFWS</sequence>
<dbReference type="RefSeq" id="XP_009524931.1">
    <property type="nucleotide sequence ID" value="XM_009526636.1"/>
</dbReference>
<dbReference type="Gene3D" id="3.10.10.10">
    <property type="entry name" value="HIV Type 1 Reverse Transcriptase, subunit A, domain 1"/>
    <property type="match status" value="1"/>
</dbReference>
<name>G4Z2U0_PHYSP</name>
<reference evidence="1 2" key="1">
    <citation type="journal article" date="2006" name="Science">
        <title>Phytophthora genome sequences uncover evolutionary origins and mechanisms of pathogenesis.</title>
        <authorList>
            <person name="Tyler B.M."/>
            <person name="Tripathy S."/>
            <person name="Zhang X."/>
            <person name="Dehal P."/>
            <person name="Jiang R.H."/>
            <person name="Aerts A."/>
            <person name="Arredondo F.D."/>
            <person name="Baxter L."/>
            <person name="Bensasson D."/>
            <person name="Beynon J.L."/>
            <person name="Chapman J."/>
            <person name="Damasceno C.M."/>
            <person name="Dorrance A.E."/>
            <person name="Dou D."/>
            <person name="Dickerman A.W."/>
            <person name="Dubchak I.L."/>
            <person name="Garbelotto M."/>
            <person name="Gijzen M."/>
            <person name="Gordon S.G."/>
            <person name="Govers F."/>
            <person name="Grunwald N.J."/>
            <person name="Huang W."/>
            <person name="Ivors K.L."/>
            <person name="Jones R.W."/>
            <person name="Kamoun S."/>
            <person name="Krampis K."/>
            <person name="Lamour K.H."/>
            <person name="Lee M.K."/>
            <person name="McDonald W.H."/>
            <person name="Medina M."/>
            <person name="Meijer H.J."/>
            <person name="Nordberg E.K."/>
            <person name="Maclean D.J."/>
            <person name="Ospina-Giraldo M.D."/>
            <person name="Morris P.F."/>
            <person name="Phuntumart V."/>
            <person name="Putnam N.H."/>
            <person name="Rash S."/>
            <person name="Rose J.K."/>
            <person name="Sakihama Y."/>
            <person name="Salamov A.A."/>
            <person name="Savidor A."/>
            <person name="Scheuring C.F."/>
            <person name="Smith B.M."/>
            <person name="Sobral B.W."/>
            <person name="Terry A."/>
            <person name="Torto-Alalibo T.A."/>
            <person name="Win J."/>
            <person name="Xu Z."/>
            <person name="Zhang H."/>
            <person name="Grigoriev I.V."/>
            <person name="Rokhsar D.S."/>
            <person name="Boore J.L."/>
        </authorList>
    </citation>
    <scope>NUCLEOTIDE SEQUENCE [LARGE SCALE GENOMIC DNA]</scope>
    <source>
        <strain evidence="1 2">P6497</strain>
    </source>
</reference>
<dbReference type="EMBL" id="JH159153">
    <property type="protein sequence ID" value="EGZ22214.1"/>
    <property type="molecule type" value="Genomic_DNA"/>
</dbReference>
<dbReference type="KEGG" id="psoj:PHYSODRAFT_285704"/>
<protein>
    <recommendedName>
        <fullName evidence="3">Reverse transcriptase domain-containing protein</fullName>
    </recommendedName>
</protein>
<dbReference type="AlphaFoldDB" id="G4Z2U0"/>
<gene>
    <name evidence="1" type="ORF">PHYSODRAFT_285704</name>
</gene>
<keyword evidence="2" id="KW-1185">Reference proteome</keyword>
<accession>G4Z2U0</accession>
<organism evidence="1 2">
    <name type="scientific">Phytophthora sojae (strain P6497)</name>
    <name type="common">Soybean stem and root rot agent</name>
    <name type="synonym">Phytophthora megasperma f. sp. glycines</name>
    <dbReference type="NCBI Taxonomy" id="1094619"/>
    <lineage>
        <taxon>Eukaryota</taxon>
        <taxon>Sar</taxon>
        <taxon>Stramenopiles</taxon>
        <taxon>Oomycota</taxon>
        <taxon>Peronosporomycetes</taxon>
        <taxon>Peronosporales</taxon>
        <taxon>Peronosporaceae</taxon>
        <taxon>Phytophthora</taxon>
    </lineage>
</organism>
<evidence type="ECO:0000313" key="2">
    <source>
        <dbReference type="Proteomes" id="UP000002640"/>
    </source>
</evidence>